<evidence type="ECO:0000313" key="2">
    <source>
        <dbReference type="EMBL" id="KAL3287407.1"/>
    </source>
</evidence>
<dbReference type="Proteomes" id="UP001516400">
    <property type="component" value="Unassembled WGS sequence"/>
</dbReference>
<name>A0ABD2P8R7_9CUCU</name>
<organism evidence="2 3">
    <name type="scientific">Cryptolaemus montrouzieri</name>
    <dbReference type="NCBI Taxonomy" id="559131"/>
    <lineage>
        <taxon>Eukaryota</taxon>
        <taxon>Metazoa</taxon>
        <taxon>Ecdysozoa</taxon>
        <taxon>Arthropoda</taxon>
        <taxon>Hexapoda</taxon>
        <taxon>Insecta</taxon>
        <taxon>Pterygota</taxon>
        <taxon>Neoptera</taxon>
        <taxon>Endopterygota</taxon>
        <taxon>Coleoptera</taxon>
        <taxon>Polyphaga</taxon>
        <taxon>Cucujiformia</taxon>
        <taxon>Coccinelloidea</taxon>
        <taxon>Coccinellidae</taxon>
        <taxon>Scymninae</taxon>
        <taxon>Scymnini</taxon>
        <taxon>Cryptolaemus</taxon>
    </lineage>
</organism>
<comment type="caution">
    <text evidence="2">The sequence shown here is derived from an EMBL/GenBank/DDBJ whole genome shotgun (WGS) entry which is preliminary data.</text>
</comment>
<dbReference type="InterPro" id="IPR000477">
    <property type="entry name" value="RT_dom"/>
</dbReference>
<dbReference type="PANTHER" id="PTHR33332">
    <property type="entry name" value="REVERSE TRANSCRIPTASE DOMAIN-CONTAINING PROTEIN"/>
    <property type="match status" value="1"/>
</dbReference>
<keyword evidence="3" id="KW-1185">Reference proteome</keyword>
<evidence type="ECO:0000313" key="3">
    <source>
        <dbReference type="Proteomes" id="UP001516400"/>
    </source>
</evidence>
<dbReference type="PROSITE" id="PS50878">
    <property type="entry name" value="RT_POL"/>
    <property type="match status" value="1"/>
</dbReference>
<accession>A0ABD2P8R7</accession>
<dbReference type="EMBL" id="JABFTP020000185">
    <property type="protein sequence ID" value="KAL3287407.1"/>
    <property type="molecule type" value="Genomic_DNA"/>
</dbReference>
<feature type="domain" description="Reverse transcriptase" evidence="1">
    <location>
        <begin position="1"/>
        <end position="107"/>
    </location>
</feature>
<sequence length="107" mass="12579">MHRYLERRTQQIWGKHSLSGEKQVEFVPQGSFLGPLLFILFINDMNITINGSHASASTFLFADDTTYSLRTTKIEQLKRIEDEVENMSDNWFESIMLHIKHDKTQYI</sequence>
<reference evidence="2 3" key="1">
    <citation type="journal article" date="2021" name="BMC Biol.">
        <title>Horizontally acquired antibacterial genes associated with adaptive radiation of ladybird beetles.</title>
        <authorList>
            <person name="Li H.S."/>
            <person name="Tang X.F."/>
            <person name="Huang Y.H."/>
            <person name="Xu Z.Y."/>
            <person name="Chen M.L."/>
            <person name="Du X.Y."/>
            <person name="Qiu B.Y."/>
            <person name="Chen P.T."/>
            <person name="Zhang W."/>
            <person name="Slipinski A."/>
            <person name="Escalona H.E."/>
            <person name="Waterhouse R.M."/>
            <person name="Zwick A."/>
            <person name="Pang H."/>
        </authorList>
    </citation>
    <scope>NUCLEOTIDE SEQUENCE [LARGE SCALE GENOMIC DNA]</scope>
    <source>
        <strain evidence="2">SYSU2018</strain>
    </source>
</reference>
<protein>
    <recommendedName>
        <fullName evidence="1">Reverse transcriptase domain-containing protein</fullName>
    </recommendedName>
</protein>
<dbReference type="Pfam" id="PF00078">
    <property type="entry name" value="RVT_1"/>
    <property type="match status" value="1"/>
</dbReference>
<feature type="non-terminal residue" evidence="2">
    <location>
        <position position="107"/>
    </location>
</feature>
<proteinExistence type="predicted"/>
<dbReference type="AlphaFoldDB" id="A0ABD2P8R7"/>
<evidence type="ECO:0000259" key="1">
    <source>
        <dbReference type="PROSITE" id="PS50878"/>
    </source>
</evidence>
<gene>
    <name evidence="2" type="ORF">HHI36_001880</name>
</gene>